<reference evidence="2 3" key="1">
    <citation type="submission" date="2016-05" db="EMBL/GenBank/DDBJ databases">
        <title>Comparative analysis of secretome profiles of manganese(II)-oxidizing ascomycete fungi.</title>
        <authorList>
            <consortium name="DOE Joint Genome Institute"/>
            <person name="Zeiner C.A."/>
            <person name="Purvine S.O."/>
            <person name="Zink E.M."/>
            <person name="Wu S."/>
            <person name="Pasa-Tolic L."/>
            <person name="Chaput D.L."/>
            <person name="Haridas S."/>
            <person name="Grigoriev I.V."/>
            <person name="Santelli C.M."/>
            <person name="Hansel C.M."/>
        </authorList>
    </citation>
    <scope>NUCLEOTIDE SEQUENCE [LARGE SCALE GENOMIC DNA]</scope>
    <source>
        <strain evidence="2 3">AP3s5-JAC2a</strain>
    </source>
</reference>
<protein>
    <submittedName>
        <fullName evidence="2">Uncharacterized protein</fullName>
    </submittedName>
</protein>
<keyword evidence="3" id="KW-1185">Reference proteome</keyword>
<keyword evidence="1" id="KW-0472">Membrane</keyword>
<accession>A0A177CMY6</accession>
<dbReference type="RefSeq" id="XP_018039250.1">
    <property type="nucleotide sequence ID" value="XM_018186810.1"/>
</dbReference>
<sequence>MWSALVQAVGVKLVDIICHLLITTSLIFIVKRFYCAVLKRYRSAQTWRDDYPPKSLKLYFPPRPQ</sequence>
<feature type="transmembrane region" description="Helical" evidence="1">
    <location>
        <begin position="6"/>
        <end position="30"/>
    </location>
</feature>
<organism evidence="2 3">
    <name type="scientific">Paraphaeosphaeria sporulosa</name>
    <dbReference type="NCBI Taxonomy" id="1460663"/>
    <lineage>
        <taxon>Eukaryota</taxon>
        <taxon>Fungi</taxon>
        <taxon>Dikarya</taxon>
        <taxon>Ascomycota</taxon>
        <taxon>Pezizomycotina</taxon>
        <taxon>Dothideomycetes</taxon>
        <taxon>Pleosporomycetidae</taxon>
        <taxon>Pleosporales</taxon>
        <taxon>Massarineae</taxon>
        <taxon>Didymosphaeriaceae</taxon>
        <taxon>Paraphaeosphaeria</taxon>
    </lineage>
</organism>
<keyword evidence="1" id="KW-1133">Transmembrane helix</keyword>
<gene>
    <name evidence="2" type="ORF">CC84DRAFT_593309</name>
</gene>
<name>A0A177CMY6_9PLEO</name>
<keyword evidence="1" id="KW-0812">Transmembrane</keyword>
<evidence type="ECO:0000313" key="2">
    <source>
        <dbReference type="EMBL" id="OAG08885.1"/>
    </source>
</evidence>
<dbReference type="GeneID" id="28770296"/>
<dbReference type="Proteomes" id="UP000077069">
    <property type="component" value="Unassembled WGS sequence"/>
</dbReference>
<evidence type="ECO:0000313" key="3">
    <source>
        <dbReference type="Proteomes" id="UP000077069"/>
    </source>
</evidence>
<proteinExistence type="predicted"/>
<dbReference type="InParanoid" id="A0A177CMY6"/>
<dbReference type="EMBL" id="KV441550">
    <property type="protein sequence ID" value="OAG08885.1"/>
    <property type="molecule type" value="Genomic_DNA"/>
</dbReference>
<dbReference type="AlphaFoldDB" id="A0A177CMY6"/>
<evidence type="ECO:0000256" key="1">
    <source>
        <dbReference type="SAM" id="Phobius"/>
    </source>
</evidence>